<name>A0A0E9V5S0_ANGAN</name>
<accession>A0A0E9V5S0</accession>
<feature type="chain" id="PRO_5002433539" evidence="2">
    <location>
        <begin position="26"/>
        <end position="55"/>
    </location>
</feature>
<keyword evidence="2" id="KW-0732">Signal</keyword>
<feature type="signal peptide" evidence="2">
    <location>
        <begin position="1"/>
        <end position="25"/>
    </location>
</feature>
<dbReference type="EMBL" id="GBXM01035241">
    <property type="protein sequence ID" value="JAH73336.1"/>
    <property type="molecule type" value="Transcribed_RNA"/>
</dbReference>
<reference evidence="3" key="1">
    <citation type="submission" date="2014-11" db="EMBL/GenBank/DDBJ databases">
        <authorList>
            <person name="Amaro Gonzalez C."/>
        </authorList>
    </citation>
    <scope>NUCLEOTIDE SEQUENCE</scope>
</reference>
<feature type="region of interest" description="Disordered" evidence="1">
    <location>
        <begin position="34"/>
        <end position="55"/>
    </location>
</feature>
<dbReference type="AlphaFoldDB" id="A0A0E9V5S0"/>
<evidence type="ECO:0000256" key="1">
    <source>
        <dbReference type="SAM" id="MobiDB-lite"/>
    </source>
</evidence>
<evidence type="ECO:0000313" key="3">
    <source>
        <dbReference type="EMBL" id="JAH73336.1"/>
    </source>
</evidence>
<evidence type="ECO:0000256" key="2">
    <source>
        <dbReference type="SAM" id="SignalP"/>
    </source>
</evidence>
<organism evidence="3">
    <name type="scientific">Anguilla anguilla</name>
    <name type="common">European freshwater eel</name>
    <name type="synonym">Muraena anguilla</name>
    <dbReference type="NCBI Taxonomy" id="7936"/>
    <lineage>
        <taxon>Eukaryota</taxon>
        <taxon>Metazoa</taxon>
        <taxon>Chordata</taxon>
        <taxon>Craniata</taxon>
        <taxon>Vertebrata</taxon>
        <taxon>Euteleostomi</taxon>
        <taxon>Actinopterygii</taxon>
        <taxon>Neopterygii</taxon>
        <taxon>Teleostei</taxon>
        <taxon>Anguilliformes</taxon>
        <taxon>Anguillidae</taxon>
        <taxon>Anguilla</taxon>
    </lineage>
</organism>
<sequence>MQQIYFMRYFFLLLFCLAVIKRSESIFILTTNYKKDSSHPTRSANKNTKSKIGRY</sequence>
<reference evidence="3" key="2">
    <citation type="journal article" date="2015" name="Fish Shellfish Immunol.">
        <title>Early steps in the European eel (Anguilla anguilla)-Vibrio vulnificus interaction in the gills: Role of the RtxA13 toxin.</title>
        <authorList>
            <person name="Callol A."/>
            <person name="Pajuelo D."/>
            <person name="Ebbesson L."/>
            <person name="Teles M."/>
            <person name="MacKenzie S."/>
            <person name="Amaro C."/>
        </authorList>
    </citation>
    <scope>NUCLEOTIDE SEQUENCE</scope>
</reference>
<proteinExistence type="predicted"/>
<protein>
    <submittedName>
        <fullName evidence="3">Uncharacterized protein</fullName>
    </submittedName>
</protein>